<evidence type="ECO:0000313" key="2">
    <source>
        <dbReference type="Proteomes" id="UP000033115"/>
    </source>
</evidence>
<organism evidence="1 2">
    <name type="scientific">Clostridium scatologenes</name>
    <dbReference type="NCBI Taxonomy" id="1548"/>
    <lineage>
        <taxon>Bacteria</taxon>
        <taxon>Bacillati</taxon>
        <taxon>Bacillota</taxon>
        <taxon>Clostridia</taxon>
        <taxon>Eubacteriales</taxon>
        <taxon>Clostridiaceae</taxon>
        <taxon>Clostridium</taxon>
    </lineage>
</organism>
<evidence type="ECO:0000313" key="1">
    <source>
        <dbReference type="EMBL" id="AKA68520.1"/>
    </source>
</evidence>
<reference evidence="1 2" key="1">
    <citation type="journal article" date="2015" name="J. Biotechnol.">
        <title>Complete genome sequence of a malodorant-producing acetogen, Clostridium scatologenes ATCC 25775(T).</title>
        <authorList>
            <person name="Zhu Z."/>
            <person name="Guo T."/>
            <person name="Zheng H."/>
            <person name="Song T."/>
            <person name="Ouyang P."/>
            <person name="Xie J."/>
        </authorList>
    </citation>
    <scope>NUCLEOTIDE SEQUENCE [LARGE SCALE GENOMIC DNA]</scope>
    <source>
        <strain evidence="1 2">ATCC 25775</strain>
    </source>
</reference>
<sequence length="75" mass="8661">MKYTIGITPEKMVKKFIDDDGKEYVNTWVVKGPGKTGTLEPAMDDQMEETGKFDEELLDAIYEENIDDIWEAIRD</sequence>
<dbReference type="AlphaFoldDB" id="A0A0E3JZP7"/>
<dbReference type="STRING" id="1548.CSCA_1395"/>
<keyword evidence="2" id="KW-1185">Reference proteome</keyword>
<dbReference type="KEGG" id="csq:CSCA_1395"/>
<dbReference type="EMBL" id="CP009933">
    <property type="protein sequence ID" value="AKA68520.1"/>
    <property type="molecule type" value="Genomic_DNA"/>
</dbReference>
<accession>A0A0E3JZP7</accession>
<dbReference type="RefSeq" id="WP_029159951.1">
    <property type="nucleotide sequence ID" value="NZ_CP009933.1"/>
</dbReference>
<protein>
    <submittedName>
        <fullName evidence="1">Uncharacterized protein</fullName>
    </submittedName>
</protein>
<dbReference type="HOGENOM" id="CLU_2664684_0_0_9"/>
<dbReference type="Proteomes" id="UP000033115">
    <property type="component" value="Chromosome"/>
</dbReference>
<name>A0A0E3JZP7_CLOSL</name>
<gene>
    <name evidence="1" type="ORF">CSCA_1395</name>
</gene>
<proteinExistence type="predicted"/>